<reference evidence="1 2" key="1">
    <citation type="submission" date="2021-02" db="EMBL/GenBank/DDBJ databases">
        <title>Variation within the Batrachochytrium salamandrivorans European outbreak.</title>
        <authorList>
            <person name="Kelly M."/>
            <person name="Pasmans F."/>
            <person name="Shea T.P."/>
            <person name="Munoz J.F."/>
            <person name="Carranza S."/>
            <person name="Cuomo C.A."/>
            <person name="Martel A."/>
        </authorList>
    </citation>
    <scope>NUCLEOTIDE SEQUENCE [LARGE SCALE GENOMIC DNA]</scope>
    <source>
        <strain evidence="1 2">AMFP18/2</strain>
    </source>
</reference>
<evidence type="ECO:0000313" key="1">
    <source>
        <dbReference type="EMBL" id="KAH6585739.1"/>
    </source>
</evidence>
<dbReference type="Proteomes" id="UP001648503">
    <property type="component" value="Unassembled WGS sequence"/>
</dbReference>
<keyword evidence="2" id="KW-1185">Reference proteome</keyword>
<sequence>MYGFKSLLRLQSAGSVTLSPLHSSLIGLSHSAPAARSPFLSQTTLSMSATGVAGSSAACMFPPLVMQTMRGSKYPKYGGKRLPGYILPKQSEKTAILKKMLKMKWLRLRKGKTGQRPPNPLYGRDDFCLGKMNV</sequence>
<comment type="caution">
    <text evidence="1">The sequence shown here is derived from an EMBL/GenBank/DDBJ whole genome shotgun (WGS) entry which is preliminary data.</text>
</comment>
<organism evidence="1 2">
    <name type="scientific">Batrachochytrium salamandrivorans</name>
    <dbReference type="NCBI Taxonomy" id="1357716"/>
    <lineage>
        <taxon>Eukaryota</taxon>
        <taxon>Fungi</taxon>
        <taxon>Fungi incertae sedis</taxon>
        <taxon>Chytridiomycota</taxon>
        <taxon>Chytridiomycota incertae sedis</taxon>
        <taxon>Chytridiomycetes</taxon>
        <taxon>Rhizophydiales</taxon>
        <taxon>Rhizophydiales incertae sedis</taxon>
        <taxon>Batrachochytrium</taxon>
    </lineage>
</organism>
<name>A0ABQ8ESA2_9FUNG</name>
<proteinExistence type="predicted"/>
<evidence type="ECO:0000313" key="2">
    <source>
        <dbReference type="Proteomes" id="UP001648503"/>
    </source>
</evidence>
<accession>A0ABQ8ESA2</accession>
<dbReference type="EMBL" id="JAFCIX010000579">
    <property type="protein sequence ID" value="KAH6585739.1"/>
    <property type="molecule type" value="Genomic_DNA"/>
</dbReference>
<gene>
    <name evidence="1" type="ORF">BASA50_001074</name>
</gene>
<protein>
    <submittedName>
        <fullName evidence="1">Uncharacterized protein</fullName>
    </submittedName>
</protein>